<keyword evidence="3" id="KW-1185">Reference proteome</keyword>
<dbReference type="AlphaFoldDB" id="A0A8H6RIJ8"/>
<evidence type="ECO:0000256" key="1">
    <source>
        <dbReference type="SAM" id="SignalP"/>
    </source>
</evidence>
<evidence type="ECO:0000313" key="3">
    <source>
        <dbReference type="Proteomes" id="UP000660729"/>
    </source>
</evidence>
<feature type="chain" id="PRO_5034473456" evidence="1">
    <location>
        <begin position="21"/>
        <end position="128"/>
    </location>
</feature>
<reference evidence="2" key="1">
    <citation type="submission" date="2020-04" db="EMBL/GenBank/DDBJ databases">
        <title>Draft genome resource of the tomato pathogen Pseudocercospora fuligena.</title>
        <authorList>
            <person name="Zaccaron A."/>
        </authorList>
    </citation>
    <scope>NUCLEOTIDE SEQUENCE</scope>
    <source>
        <strain evidence="2">PF001</strain>
    </source>
</reference>
<proteinExistence type="predicted"/>
<dbReference type="EMBL" id="JABCIY010000150">
    <property type="protein sequence ID" value="KAF7192144.1"/>
    <property type="molecule type" value="Genomic_DNA"/>
</dbReference>
<keyword evidence="1" id="KW-0732">Signal</keyword>
<feature type="signal peptide" evidence="1">
    <location>
        <begin position="1"/>
        <end position="20"/>
    </location>
</feature>
<evidence type="ECO:0000313" key="2">
    <source>
        <dbReference type="EMBL" id="KAF7192144.1"/>
    </source>
</evidence>
<gene>
    <name evidence="2" type="ORF">HII31_06530</name>
</gene>
<dbReference type="Proteomes" id="UP000660729">
    <property type="component" value="Unassembled WGS sequence"/>
</dbReference>
<protein>
    <submittedName>
        <fullName evidence="2">Uncharacterized protein</fullName>
    </submittedName>
</protein>
<name>A0A8H6RIJ8_9PEZI</name>
<sequence length="128" mass="14273">MHFSAFISAIAALSAPSVLAAPVADTETPNSLLTRSDNAAASTNNMEYDPIYSYCYSNYNTAYCRRHGYGRQDWWRQYTYTGYINGRQWTWDARTGQYTPTILDGQFDPDACTPGLLCSSGPGGRKEE</sequence>
<comment type="caution">
    <text evidence="2">The sequence shown here is derived from an EMBL/GenBank/DDBJ whole genome shotgun (WGS) entry which is preliminary data.</text>
</comment>
<accession>A0A8H6RIJ8</accession>
<organism evidence="2 3">
    <name type="scientific">Pseudocercospora fuligena</name>
    <dbReference type="NCBI Taxonomy" id="685502"/>
    <lineage>
        <taxon>Eukaryota</taxon>
        <taxon>Fungi</taxon>
        <taxon>Dikarya</taxon>
        <taxon>Ascomycota</taxon>
        <taxon>Pezizomycotina</taxon>
        <taxon>Dothideomycetes</taxon>
        <taxon>Dothideomycetidae</taxon>
        <taxon>Mycosphaerellales</taxon>
        <taxon>Mycosphaerellaceae</taxon>
        <taxon>Pseudocercospora</taxon>
    </lineage>
</organism>